<evidence type="ECO:0000256" key="9">
    <source>
        <dbReference type="ARBA" id="ARBA00023136"/>
    </source>
</evidence>
<dbReference type="InterPro" id="IPR027387">
    <property type="entry name" value="Cytb/b6-like_sf"/>
</dbReference>
<evidence type="ECO:0000256" key="2">
    <source>
        <dbReference type="ARBA" id="ARBA00022448"/>
    </source>
</evidence>
<keyword evidence="6" id="KW-0249">Electron transport</keyword>
<keyword evidence="4 10" id="KW-0812">Transmembrane</keyword>
<dbReference type="SUPFAM" id="SSF81648">
    <property type="entry name" value="a domain/subunit of cytochrome bc1 complex (Ubiquinol-cytochrome c reductase)"/>
    <property type="match status" value="1"/>
</dbReference>
<sequence>MSIEQKEPPKVQQQAPTPAAQRRYRTLAVVKQEAITRVEKPLEDSVFVWPHLLVREFFAATALMVMITLLSLVIDAPLQEPATPNTTPNPAKAPWYFLGLQELLHYFPPTTAGVLVPGFTLAALAILPYVDRNPSRAYADRKVAIVTFTMFVVFWAVITLAGSFFRGPGWLWVWPWQHVYFDL</sequence>
<dbReference type="InterPro" id="IPR036150">
    <property type="entry name" value="Cyt_b/b6_C_sf"/>
</dbReference>
<keyword evidence="5" id="KW-0479">Metal-binding</keyword>
<feature type="transmembrane region" description="Helical" evidence="10">
    <location>
        <begin position="143"/>
        <end position="165"/>
    </location>
</feature>
<dbReference type="InterPro" id="IPR005798">
    <property type="entry name" value="Cyt_b/b6_C"/>
</dbReference>
<evidence type="ECO:0000313" key="13">
    <source>
        <dbReference type="Proteomes" id="UP000287224"/>
    </source>
</evidence>
<dbReference type="RefSeq" id="WP_126597539.1">
    <property type="nucleotide sequence ID" value="NZ_BIFQ01000001.1"/>
</dbReference>
<evidence type="ECO:0000256" key="5">
    <source>
        <dbReference type="ARBA" id="ARBA00022723"/>
    </source>
</evidence>
<keyword evidence="7 10" id="KW-1133">Transmembrane helix</keyword>
<feature type="transmembrane region" description="Helical" evidence="10">
    <location>
        <begin position="112"/>
        <end position="131"/>
    </location>
</feature>
<dbReference type="PROSITE" id="PS51003">
    <property type="entry name" value="CYTB_CTER"/>
    <property type="match status" value="1"/>
</dbReference>
<evidence type="ECO:0000256" key="7">
    <source>
        <dbReference type="ARBA" id="ARBA00022989"/>
    </source>
</evidence>
<protein>
    <recommendedName>
        <fullName evidence="11">Cytochrome b/b6 C-terminal region profile domain-containing protein</fullName>
    </recommendedName>
</protein>
<gene>
    <name evidence="12" type="ORF">KDAU_39360</name>
</gene>
<evidence type="ECO:0000256" key="6">
    <source>
        <dbReference type="ARBA" id="ARBA00022982"/>
    </source>
</evidence>
<dbReference type="GO" id="GO:0016020">
    <property type="term" value="C:membrane"/>
    <property type="evidence" value="ECO:0007669"/>
    <property type="project" value="UniProtKB-SubCell"/>
</dbReference>
<dbReference type="Gene3D" id="1.20.810.10">
    <property type="entry name" value="Cytochrome Bc1 Complex, Chain C"/>
    <property type="match status" value="1"/>
</dbReference>
<evidence type="ECO:0000259" key="11">
    <source>
        <dbReference type="PROSITE" id="PS51003"/>
    </source>
</evidence>
<accession>A0A401ZID9</accession>
<evidence type="ECO:0000256" key="10">
    <source>
        <dbReference type="SAM" id="Phobius"/>
    </source>
</evidence>
<evidence type="ECO:0000256" key="3">
    <source>
        <dbReference type="ARBA" id="ARBA00022617"/>
    </source>
</evidence>
<keyword evidence="9 10" id="KW-0472">Membrane</keyword>
<dbReference type="AlphaFoldDB" id="A0A401ZID9"/>
<evidence type="ECO:0000256" key="8">
    <source>
        <dbReference type="ARBA" id="ARBA00023004"/>
    </source>
</evidence>
<dbReference type="GO" id="GO:0016491">
    <property type="term" value="F:oxidoreductase activity"/>
    <property type="evidence" value="ECO:0007669"/>
    <property type="project" value="InterPro"/>
</dbReference>
<keyword evidence="3" id="KW-0349">Heme</keyword>
<dbReference type="GO" id="GO:0009055">
    <property type="term" value="F:electron transfer activity"/>
    <property type="evidence" value="ECO:0007669"/>
    <property type="project" value="InterPro"/>
</dbReference>
<dbReference type="EMBL" id="BIFQ01000001">
    <property type="protein sequence ID" value="GCE06607.1"/>
    <property type="molecule type" value="Genomic_DNA"/>
</dbReference>
<dbReference type="OrthoDB" id="5398501at2"/>
<dbReference type="Pfam" id="PF00032">
    <property type="entry name" value="Cytochrom_B_C"/>
    <property type="match status" value="1"/>
</dbReference>
<feature type="domain" description="Cytochrome b/b6 C-terminal region profile" evidence="11">
    <location>
        <begin position="38"/>
        <end position="183"/>
    </location>
</feature>
<evidence type="ECO:0000256" key="4">
    <source>
        <dbReference type="ARBA" id="ARBA00022692"/>
    </source>
</evidence>
<proteinExistence type="predicted"/>
<organism evidence="12 13">
    <name type="scientific">Dictyobacter aurantiacus</name>
    <dbReference type="NCBI Taxonomy" id="1936993"/>
    <lineage>
        <taxon>Bacteria</taxon>
        <taxon>Bacillati</taxon>
        <taxon>Chloroflexota</taxon>
        <taxon>Ktedonobacteria</taxon>
        <taxon>Ktedonobacterales</taxon>
        <taxon>Dictyobacteraceae</taxon>
        <taxon>Dictyobacter</taxon>
    </lineage>
</organism>
<keyword evidence="8" id="KW-0408">Iron</keyword>
<comment type="subcellular location">
    <subcellularLocation>
        <location evidence="1">Membrane</location>
        <topology evidence="1">Multi-pass membrane protein</topology>
    </subcellularLocation>
</comment>
<comment type="caution">
    <text evidence="12">The sequence shown here is derived from an EMBL/GenBank/DDBJ whole genome shotgun (WGS) entry which is preliminary data.</text>
</comment>
<keyword evidence="2" id="KW-0813">Transport</keyword>
<dbReference type="Proteomes" id="UP000287224">
    <property type="component" value="Unassembled WGS sequence"/>
</dbReference>
<feature type="transmembrane region" description="Helical" evidence="10">
    <location>
        <begin position="57"/>
        <end position="74"/>
    </location>
</feature>
<keyword evidence="13" id="KW-1185">Reference proteome</keyword>
<reference evidence="13" key="1">
    <citation type="submission" date="2018-12" db="EMBL/GenBank/DDBJ databases">
        <title>Tengunoibacter tsumagoiensis gen. nov., sp. nov., Dictyobacter kobayashii sp. nov., D. alpinus sp. nov., and D. joshuensis sp. nov. and description of Dictyobacteraceae fam. nov. within the order Ktedonobacterales isolated from Tengu-no-mugimeshi.</title>
        <authorList>
            <person name="Wang C.M."/>
            <person name="Zheng Y."/>
            <person name="Sakai Y."/>
            <person name="Toyoda A."/>
            <person name="Minakuchi Y."/>
            <person name="Abe K."/>
            <person name="Yokota A."/>
            <person name="Yabe S."/>
        </authorList>
    </citation>
    <scope>NUCLEOTIDE SEQUENCE [LARGE SCALE GENOMIC DNA]</scope>
    <source>
        <strain evidence="13">S-27</strain>
    </source>
</reference>
<name>A0A401ZID9_9CHLR</name>
<dbReference type="GO" id="GO:0046872">
    <property type="term" value="F:metal ion binding"/>
    <property type="evidence" value="ECO:0007669"/>
    <property type="project" value="UniProtKB-KW"/>
</dbReference>
<evidence type="ECO:0000313" key="12">
    <source>
        <dbReference type="EMBL" id="GCE06607.1"/>
    </source>
</evidence>
<evidence type="ECO:0000256" key="1">
    <source>
        <dbReference type="ARBA" id="ARBA00004141"/>
    </source>
</evidence>